<evidence type="ECO:0000313" key="2">
    <source>
        <dbReference type="EMBL" id="KAK3025451.1"/>
    </source>
</evidence>
<organism evidence="2 3">
    <name type="scientific">Escallonia herrerae</name>
    <dbReference type="NCBI Taxonomy" id="1293975"/>
    <lineage>
        <taxon>Eukaryota</taxon>
        <taxon>Viridiplantae</taxon>
        <taxon>Streptophyta</taxon>
        <taxon>Embryophyta</taxon>
        <taxon>Tracheophyta</taxon>
        <taxon>Spermatophyta</taxon>
        <taxon>Magnoliopsida</taxon>
        <taxon>eudicotyledons</taxon>
        <taxon>Gunneridae</taxon>
        <taxon>Pentapetalae</taxon>
        <taxon>asterids</taxon>
        <taxon>campanulids</taxon>
        <taxon>Escalloniales</taxon>
        <taxon>Escalloniaceae</taxon>
        <taxon>Escallonia</taxon>
    </lineage>
</organism>
<reference evidence="2" key="1">
    <citation type="submission" date="2022-12" db="EMBL/GenBank/DDBJ databases">
        <title>Draft genome assemblies for two species of Escallonia (Escalloniales).</title>
        <authorList>
            <person name="Chanderbali A."/>
            <person name="Dervinis C."/>
            <person name="Anghel I."/>
            <person name="Soltis D."/>
            <person name="Soltis P."/>
            <person name="Zapata F."/>
        </authorList>
    </citation>
    <scope>NUCLEOTIDE SEQUENCE</scope>
    <source>
        <strain evidence="2">UCBG64.0493</strain>
        <tissue evidence="2">Leaf</tissue>
    </source>
</reference>
<name>A0AA88WCW5_9ASTE</name>
<proteinExistence type="predicted"/>
<comment type="caution">
    <text evidence="2">The sequence shown here is derived from an EMBL/GenBank/DDBJ whole genome shotgun (WGS) entry which is preliminary data.</text>
</comment>
<keyword evidence="3" id="KW-1185">Reference proteome</keyword>
<dbReference type="AlphaFoldDB" id="A0AA88WCW5"/>
<feature type="region of interest" description="Disordered" evidence="1">
    <location>
        <begin position="37"/>
        <end position="96"/>
    </location>
</feature>
<dbReference type="EMBL" id="JAVXUP010000548">
    <property type="protein sequence ID" value="KAK3025451.1"/>
    <property type="molecule type" value="Genomic_DNA"/>
</dbReference>
<gene>
    <name evidence="2" type="ORF">RJ639_041337</name>
</gene>
<protein>
    <submittedName>
        <fullName evidence="2">Uncharacterized protein</fullName>
    </submittedName>
</protein>
<evidence type="ECO:0000256" key="1">
    <source>
        <dbReference type="SAM" id="MobiDB-lite"/>
    </source>
</evidence>
<evidence type="ECO:0000313" key="3">
    <source>
        <dbReference type="Proteomes" id="UP001188597"/>
    </source>
</evidence>
<accession>A0AA88WCW5</accession>
<dbReference type="Proteomes" id="UP001188597">
    <property type="component" value="Unassembled WGS sequence"/>
</dbReference>
<sequence>MVTLNATQRALTLNQPSIPEPASRVIVGSVDYRLAPKNPLPIPYEDLNRGASPSLSPRSPTLSSTPPPTSTYSTPTTSSPSSSAFPPSVKRLMIYQ</sequence>
<feature type="compositionally biased region" description="Low complexity" evidence="1">
    <location>
        <begin position="52"/>
        <end position="88"/>
    </location>
</feature>